<feature type="transmembrane region" description="Helical" evidence="12">
    <location>
        <begin position="253"/>
        <end position="276"/>
    </location>
</feature>
<evidence type="ECO:0000256" key="9">
    <source>
        <dbReference type="ARBA" id="ARBA00023065"/>
    </source>
</evidence>
<evidence type="ECO:0000256" key="4">
    <source>
        <dbReference type="ARBA" id="ARBA00022475"/>
    </source>
</evidence>
<dbReference type="Pfam" id="PF00876">
    <property type="entry name" value="Innexin"/>
    <property type="match status" value="1"/>
</dbReference>
<dbReference type="PANTHER" id="PTHR11893">
    <property type="entry name" value="INNEXIN"/>
    <property type="match status" value="1"/>
</dbReference>
<comment type="similarity">
    <text evidence="12">Belongs to the pannexin family.</text>
</comment>
<dbReference type="WBParaSite" id="BPAG_0000040601-mRNA-1">
    <property type="protein sequence ID" value="BPAG_0000040601-mRNA-1"/>
    <property type="gene ID" value="BPAG_0000040601"/>
</dbReference>
<evidence type="ECO:0000256" key="6">
    <source>
        <dbReference type="ARBA" id="ARBA00022868"/>
    </source>
</evidence>
<evidence type="ECO:0000256" key="12">
    <source>
        <dbReference type="RuleBase" id="RU010713"/>
    </source>
</evidence>
<organism evidence="15">
    <name type="scientific">Brugia pahangi</name>
    <name type="common">Filarial nematode worm</name>
    <dbReference type="NCBI Taxonomy" id="6280"/>
    <lineage>
        <taxon>Eukaryota</taxon>
        <taxon>Metazoa</taxon>
        <taxon>Ecdysozoa</taxon>
        <taxon>Nematoda</taxon>
        <taxon>Chromadorea</taxon>
        <taxon>Rhabditida</taxon>
        <taxon>Spirurina</taxon>
        <taxon>Spiruromorpha</taxon>
        <taxon>Filarioidea</taxon>
        <taxon>Onchocercidae</taxon>
        <taxon>Brugia</taxon>
    </lineage>
</organism>
<keyword evidence="7" id="KW-0965">Cell junction</keyword>
<evidence type="ECO:0000313" key="13">
    <source>
        <dbReference type="EMBL" id="VDN81593.1"/>
    </source>
</evidence>
<keyword evidence="14" id="KW-1185">Reference proteome</keyword>
<dbReference type="InterPro" id="IPR000990">
    <property type="entry name" value="Innexin"/>
</dbReference>
<keyword evidence="3 12" id="KW-0813">Transport</keyword>
<feature type="transmembrane region" description="Helical" evidence="12">
    <location>
        <begin position="357"/>
        <end position="381"/>
    </location>
</feature>
<dbReference type="GO" id="GO:0005921">
    <property type="term" value="C:gap junction"/>
    <property type="evidence" value="ECO:0007669"/>
    <property type="project" value="UniProtKB-SubCell"/>
</dbReference>
<dbReference type="GO" id="GO:0005243">
    <property type="term" value="F:gap junction channel activity"/>
    <property type="evidence" value="ECO:0007669"/>
    <property type="project" value="TreeGrafter"/>
</dbReference>
<dbReference type="GO" id="GO:0034220">
    <property type="term" value="P:monoatomic ion transmembrane transport"/>
    <property type="evidence" value="ECO:0007669"/>
    <property type="project" value="UniProtKB-KW"/>
</dbReference>
<dbReference type="AlphaFoldDB" id="A0A158PPX0"/>
<reference evidence="15" key="1">
    <citation type="submission" date="2016-04" db="UniProtKB">
        <authorList>
            <consortium name="WormBaseParasite"/>
        </authorList>
    </citation>
    <scope>IDENTIFICATION</scope>
</reference>
<keyword evidence="4" id="KW-1003">Cell membrane</keyword>
<keyword evidence="5 12" id="KW-0812">Transmembrane</keyword>
<evidence type="ECO:0000313" key="15">
    <source>
        <dbReference type="WBParaSite" id="BPAG_0000040601-mRNA-1"/>
    </source>
</evidence>
<keyword evidence="6" id="KW-0303">Gap junction</keyword>
<dbReference type="PROSITE" id="PS51013">
    <property type="entry name" value="PANNEXIN"/>
    <property type="match status" value="1"/>
</dbReference>
<dbReference type="Proteomes" id="UP000278627">
    <property type="component" value="Unassembled WGS sequence"/>
</dbReference>
<name>A0A158PPX0_BRUPA</name>
<sequence>MILTRAIVIADTLIEKFQYQKQKGGTKMYCQLTLNEWAVQSEFFKRRINFSYIKFVDGDVVLASEEKERMVSGSYRVGMHLLTSALRLLEPRVDDDFVDRLHYLYTSTMFFLFSIIVSAKQYGHPIECFVPAQFTKAMEQYTENYCWVQNTYWVPFQDLIPHRLDDRERRQIGYYQWVPFALAIAAIMFHMPSTIWRILSTQSGLNMSLVIQLASQDQNVDPLIRDHSVEVLTRHIDDALKYQRDYGSRNKSVYLFAVLKLGKIYGAYVSVVYLFVKSLHLCNVILQFIMLNNFLETSNYPFFGGHVLYDLIMGREWRDSGRFPRVTLCDFEIRVLGNIHRHTVQCVLVVNMLTEKIFLFLWLWLLLLSFGTAINMIIWTLSLSLADWRHAFVTKFLECESNQTHRFVHHFLRPDGVLILHCNAPLIVARLYTSNTAQHMDIPEILKMIASHGGNIVCARLTESLWMKFLQRSGKLTVFDVEKAVCPEERTGRNGSKHMDEGSWREPTMPSPMPLLSSSTQFFHLECKLFKLSHILYRRLPLSMNDRLKVTYFNDLMNCYDKFH</sequence>
<feature type="transmembrane region" description="Helical" evidence="12">
    <location>
        <begin position="177"/>
        <end position="199"/>
    </location>
</feature>
<dbReference type="STRING" id="6280.A0A158PPX0"/>
<evidence type="ECO:0000313" key="14">
    <source>
        <dbReference type="Proteomes" id="UP000278627"/>
    </source>
</evidence>
<evidence type="ECO:0000256" key="10">
    <source>
        <dbReference type="ARBA" id="ARBA00023136"/>
    </source>
</evidence>
<evidence type="ECO:0000256" key="11">
    <source>
        <dbReference type="ARBA" id="ARBA00023303"/>
    </source>
</evidence>
<proteinExistence type="inferred from homology"/>
<gene>
    <name evidence="12" type="primary">inx</name>
    <name evidence="13" type="ORF">BPAG_LOCUS407</name>
</gene>
<comment type="caution">
    <text evidence="12">Lacks conserved residue(s) required for the propagation of feature annotation.</text>
</comment>
<evidence type="ECO:0000256" key="1">
    <source>
        <dbReference type="ARBA" id="ARBA00004610"/>
    </source>
</evidence>
<reference evidence="13 14" key="2">
    <citation type="submission" date="2018-11" db="EMBL/GenBank/DDBJ databases">
        <authorList>
            <consortium name="Pathogen Informatics"/>
        </authorList>
    </citation>
    <scope>NUCLEOTIDE SEQUENCE [LARGE SCALE GENOMIC DNA]</scope>
</reference>
<evidence type="ECO:0000256" key="5">
    <source>
        <dbReference type="ARBA" id="ARBA00022692"/>
    </source>
</evidence>
<keyword evidence="9 12" id="KW-0406">Ion transport</keyword>
<evidence type="ECO:0000256" key="3">
    <source>
        <dbReference type="ARBA" id="ARBA00022448"/>
    </source>
</evidence>
<dbReference type="PANTHER" id="PTHR11893:SF25">
    <property type="entry name" value="INNEXIN"/>
    <property type="match status" value="1"/>
</dbReference>
<dbReference type="GO" id="GO:0005886">
    <property type="term" value="C:plasma membrane"/>
    <property type="evidence" value="ECO:0007669"/>
    <property type="project" value="UniProtKB-SubCell"/>
</dbReference>
<comment type="subcellular location">
    <subcellularLocation>
        <location evidence="1">Cell junction</location>
        <location evidence="1">Gap junction</location>
    </subcellularLocation>
    <subcellularLocation>
        <location evidence="2 12">Cell membrane</location>
        <topology evidence="2 12">Multi-pass membrane protein</topology>
    </subcellularLocation>
</comment>
<accession>A0A158PPX0</accession>
<evidence type="ECO:0000256" key="2">
    <source>
        <dbReference type="ARBA" id="ARBA00004651"/>
    </source>
</evidence>
<keyword evidence="10 12" id="KW-0472">Membrane</keyword>
<keyword evidence="8 12" id="KW-1133">Transmembrane helix</keyword>
<protein>
    <recommendedName>
        <fullName evidence="12">Innexin</fullName>
    </recommendedName>
</protein>
<dbReference type="EMBL" id="UZAD01000017">
    <property type="protein sequence ID" value="VDN81593.1"/>
    <property type="molecule type" value="Genomic_DNA"/>
</dbReference>
<keyword evidence="11 12" id="KW-0407">Ion channel</keyword>
<evidence type="ECO:0000256" key="8">
    <source>
        <dbReference type="ARBA" id="ARBA00022989"/>
    </source>
</evidence>
<evidence type="ECO:0000256" key="7">
    <source>
        <dbReference type="ARBA" id="ARBA00022949"/>
    </source>
</evidence>
<dbReference type="PRINTS" id="PR01262">
    <property type="entry name" value="INNEXIN"/>
</dbReference>
<comment type="function">
    <text evidence="12">Structural component of the gap junctions.</text>
</comment>